<dbReference type="InterPro" id="IPR000203">
    <property type="entry name" value="GPS"/>
</dbReference>
<dbReference type="STRING" id="568069.A0A1J1J2L0"/>
<evidence type="ECO:0000256" key="4">
    <source>
        <dbReference type="ARBA" id="ARBA00023136"/>
    </source>
</evidence>
<dbReference type="InterPro" id="IPR000832">
    <property type="entry name" value="GPCR_2_secretin-like"/>
</dbReference>
<protein>
    <submittedName>
        <fullName evidence="7">CLUMA_CG019410, isoform A</fullName>
    </submittedName>
</protein>
<organism evidence="7 8">
    <name type="scientific">Clunio marinus</name>
    <dbReference type="NCBI Taxonomy" id="568069"/>
    <lineage>
        <taxon>Eukaryota</taxon>
        <taxon>Metazoa</taxon>
        <taxon>Ecdysozoa</taxon>
        <taxon>Arthropoda</taxon>
        <taxon>Hexapoda</taxon>
        <taxon>Insecta</taxon>
        <taxon>Pterygota</taxon>
        <taxon>Neoptera</taxon>
        <taxon>Endopterygota</taxon>
        <taxon>Diptera</taxon>
        <taxon>Nematocera</taxon>
        <taxon>Chironomoidea</taxon>
        <taxon>Chironomidae</taxon>
        <taxon>Clunio</taxon>
    </lineage>
</organism>
<evidence type="ECO:0000256" key="1">
    <source>
        <dbReference type="ARBA" id="ARBA00004141"/>
    </source>
</evidence>
<feature type="transmembrane region" description="Helical" evidence="5">
    <location>
        <begin position="1047"/>
        <end position="1068"/>
    </location>
</feature>
<keyword evidence="8" id="KW-1185">Reference proteome</keyword>
<feature type="transmembrane region" description="Helical" evidence="5">
    <location>
        <begin position="1274"/>
        <end position="1297"/>
    </location>
</feature>
<feature type="transmembrane region" description="Helical" evidence="5">
    <location>
        <begin position="1163"/>
        <end position="1185"/>
    </location>
</feature>
<dbReference type="EMBL" id="CVRI01000066">
    <property type="protein sequence ID" value="CRL06028.1"/>
    <property type="molecule type" value="Genomic_DNA"/>
</dbReference>
<dbReference type="GO" id="GO:0016020">
    <property type="term" value="C:membrane"/>
    <property type="evidence" value="ECO:0007669"/>
    <property type="project" value="UniProtKB-SubCell"/>
</dbReference>
<feature type="transmembrane region" description="Helical" evidence="5">
    <location>
        <begin position="1247"/>
        <end position="1268"/>
    </location>
</feature>
<gene>
    <name evidence="7" type="ORF">CLUMA_CG019410</name>
</gene>
<dbReference type="PROSITE" id="PS50261">
    <property type="entry name" value="G_PROTEIN_RECEP_F2_4"/>
    <property type="match status" value="1"/>
</dbReference>
<dbReference type="SUPFAM" id="SSF81321">
    <property type="entry name" value="Family A G protein-coupled receptor-like"/>
    <property type="match status" value="1"/>
</dbReference>
<dbReference type="FunFam" id="1.20.1070.10:FF:000290">
    <property type="entry name" value="GG11888"/>
    <property type="match status" value="1"/>
</dbReference>
<dbReference type="PANTHER" id="PTHR47767:SF1">
    <property type="entry name" value="ADHESION G PROTEIN-COUPLED RECEPTOR G7"/>
    <property type="match status" value="1"/>
</dbReference>
<keyword evidence="3 5" id="KW-1133">Transmembrane helix</keyword>
<evidence type="ECO:0000256" key="5">
    <source>
        <dbReference type="SAM" id="Phobius"/>
    </source>
</evidence>
<dbReference type="Pfam" id="PF00002">
    <property type="entry name" value="7tm_2"/>
    <property type="match status" value="1"/>
</dbReference>
<evidence type="ECO:0000313" key="8">
    <source>
        <dbReference type="Proteomes" id="UP000183832"/>
    </source>
</evidence>
<keyword evidence="2 5" id="KW-0812">Transmembrane</keyword>
<accession>A0A1J1J2L0</accession>
<dbReference type="Proteomes" id="UP000183832">
    <property type="component" value="Unassembled WGS sequence"/>
</dbReference>
<evidence type="ECO:0000256" key="3">
    <source>
        <dbReference type="ARBA" id="ARBA00022989"/>
    </source>
</evidence>
<dbReference type="InterPro" id="IPR053066">
    <property type="entry name" value="ADGR_G7"/>
</dbReference>
<reference evidence="7 8" key="1">
    <citation type="submission" date="2015-04" db="EMBL/GenBank/DDBJ databases">
        <authorList>
            <person name="Syromyatnikov M.Y."/>
            <person name="Popov V.N."/>
        </authorList>
    </citation>
    <scope>NUCLEOTIDE SEQUENCE [LARGE SCALE GENOMIC DNA]</scope>
</reference>
<evidence type="ECO:0000313" key="7">
    <source>
        <dbReference type="EMBL" id="CRL06028.1"/>
    </source>
</evidence>
<dbReference type="OrthoDB" id="10037534at2759"/>
<sequence length="1317" mass="151257">MLAEDVIRTLIIITIITSFEIIQVVSLRTCKSVQLQDGNGIILHWLETPVGEYRPSSPMCIDKSNNILQRRCMEGEFWEDFEPQRCTFYALKKFLYCPYGMKKLEIDGSELCLSVTEPKKWENSCLQFGETKTIFDLSKDKFNEIINYLKIEKETNEFWIPAKRSQSYNPFQMQIIGKNWGIPIHFDDYDIQIKDEYKDFCLKLVRDKDTFNFKSENCDAKLREVCIYDSKSVMELACKNSFTSRYAYHENKCYSMERTTNSQSKQLFKATKLYSRMFIKDLMKSFKLDDDDRCLVDFGNSDYSENFFTNSSFGRYTVIDRDGKWMLANKFTCVIYEEELNMQTPEVFLKYDTNTGKMLLTVYSEEFLWREDSQESGVNCFTIADNELIKVTKIKSRLWSETIKNYDMKLFDGSKSREITKSIYELKLYGSGPGIYWCEGHMIQNLKLIKSKEVIARKNIDGFVLALKLQSKINFTKDSIYDEDFLDYETKELKSLMTNSNSLDFYEKVTADCIKDIRVVKIDSFDKKSLLMTAVYHVTVLKSSSDSSSSSSSSSSEEYRDFMEKYADKFETIKVLVTHQVMTYVESILMKVGGSKYKFLSIQSTEFCLPETIKNPNMLSEVLVWEQAQIGETLPPTNLCLDRSGLPLTRKCIGDFLNGGQWQTLSEQDLQCVDKEILSLHTKRLFSFDKQLNPNETHDVIDNMTSISSHYDQLIPADLFYISRAVQHLTSVTDVTQPTIVNLNSTDLDDKYNLTIIMNNIMNVNASFIQLSQLKLNTTNILLDSYDNLINSLSTNYSIYAAFNNNLINDTDGTFIMRTEKIVVFMCDPGRMNVSGMALIRNPSEIQNNLLDYKIVKLYATQSIDDVLNIYQDTLEIASFFPQELLNRIDEIHKLDVNETNFSTEPVKIVVKVFYNDAIFRESNRVSSYKSQSKIISVSIPGHDENLPLLLPIMFKKSETTQQSDADVCGYWEFQPSGSSLGSSEWMQQGCELLGISKYDENLALCGCSHLTHFAYLIMGEFVHDVDPGPDVIVIENSVHTRALNTITLLGSALSIIGLVGIFVTAVLFRSWREKASTKVLLQLSLAIALQMVLFSFFSTEKHTFTIDTLTEKRACVALGASLHYSVLVTFSWMLITAFLQFKRYVIVLGNLKPERFFLKSFIVGWGMPMIPIVVVLIIDPLLYIPEIYGICYPQGYAFYFSVLLPIGLIVIANLIIFIFVIFNILRSRSANSASLRKNEKSLTLSQLRVSVFLFFLLGLTWIFGLLSSSGATIIFSYLFCLTATIQGFVLFLYFIVMDPITRNLWRESFRSWKSGK</sequence>
<feature type="domain" description="G-protein coupled receptors family 2 profile 2" evidence="6">
    <location>
        <begin position="1044"/>
        <end position="1299"/>
    </location>
</feature>
<dbReference type="InterPro" id="IPR046338">
    <property type="entry name" value="GAIN_dom_sf"/>
</dbReference>
<feature type="transmembrane region" description="Helical" evidence="5">
    <location>
        <begin position="1197"/>
        <end position="1226"/>
    </location>
</feature>
<feature type="transmembrane region" description="Helical" evidence="5">
    <location>
        <begin position="1118"/>
        <end position="1142"/>
    </location>
</feature>
<dbReference type="Gene3D" id="1.20.1070.10">
    <property type="entry name" value="Rhodopsin 7-helix transmembrane proteins"/>
    <property type="match status" value="1"/>
</dbReference>
<dbReference type="CDD" id="cd15040">
    <property type="entry name" value="7tmB2_Adhesion"/>
    <property type="match status" value="1"/>
</dbReference>
<feature type="transmembrane region" description="Helical" evidence="5">
    <location>
        <begin position="1080"/>
        <end position="1098"/>
    </location>
</feature>
<dbReference type="GO" id="GO:0007166">
    <property type="term" value="P:cell surface receptor signaling pathway"/>
    <property type="evidence" value="ECO:0007669"/>
    <property type="project" value="InterPro"/>
</dbReference>
<keyword evidence="4 5" id="KW-0472">Membrane</keyword>
<dbReference type="PRINTS" id="PR00249">
    <property type="entry name" value="GPCRSECRETIN"/>
</dbReference>
<dbReference type="InterPro" id="IPR017981">
    <property type="entry name" value="GPCR_2-like_7TM"/>
</dbReference>
<evidence type="ECO:0000256" key="2">
    <source>
        <dbReference type="ARBA" id="ARBA00022692"/>
    </source>
</evidence>
<dbReference type="Pfam" id="PF01825">
    <property type="entry name" value="GPS"/>
    <property type="match status" value="1"/>
</dbReference>
<dbReference type="Gene3D" id="2.60.220.50">
    <property type="match status" value="1"/>
</dbReference>
<comment type="subcellular location">
    <subcellularLocation>
        <location evidence="1">Membrane</location>
        <topology evidence="1">Multi-pass membrane protein</topology>
    </subcellularLocation>
</comment>
<name>A0A1J1J2L0_9DIPT</name>
<evidence type="ECO:0000259" key="6">
    <source>
        <dbReference type="PROSITE" id="PS50261"/>
    </source>
</evidence>
<proteinExistence type="predicted"/>
<dbReference type="GO" id="GO:0004930">
    <property type="term" value="F:G protein-coupled receptor activity"/>
    <property type="evidence" value="ECO:0007669"/>
    <property type="project" value="InterPro"/>
</dbReference>
<dbReference type="PANTHER" id="PTHR47767">
    <property type="entry name" value="ADHESION G PROTEIN-COUPLED RECEPTOR G7"/>
    <property type="match status" value="1"/>
</dbReference>